<sequence>MIEKLKVGLRISALLPVLVLLLLIVMAVGIPALIGHLILMGVYVLSKNTIHKFPPAVQTNIFFELFCLLIFMPTLAIGHLFYVPLVIACIPLIIYFYIAEYLAGRWLEKHVFAPQNS</sequence>
<dbReference type="EMBL" id="MHHZ01000007">
    <property type="protein sequence ID" value="OGY42178.1"/>
    <property type="molecule type" value="Genomic_DNA"/>
</dbReference>
<name>A0A1G1XQ82_9BACT</name>
<keyword evidence="1" id="KW-0812">Transmembrane</keyword>
<evidence type="ECO:0000313" key="2">
    <source>
        <dbReference type="EMBL" id="OGY42178.1"/>
    </source>
</evidence>
<reference evidence="2 3" key="1">
    <citation type="journal article" date="2016" name="Nat. Commun.">
        <title>Thousands of microbial genomes shed light on interconnected biogeochemical processes in an aquifer system.</title>
        <authorList>
            <person name="Anantharaman K."/>
            <person name="Brown C.T."/>
            <person name="Hug L.A."/>
            <person name="Sharon I."/>
            <person name="Castelle C.J."/>
            <person name="Probst A.J."/>
            <person name="Thomas B.C."/>
            <person name="Singh A."/>
            <person name="Wilkins M.J."/>
            <person name="Karaoz U."/>
            <person name="Brodie E.L."/>
            <person name="Williams K.H."/>
            <person name="Hubbard S.S."/>
            <person name="Banfield J.F."/>
        </authorList>
    </citation>
    <scope>NUCLEOTIDE SEQUENCE [LARGE SCALE GENOMIC DNA]</scope>
</reference>
<evidence type="ECO:0000313" key="3">
    <source>
        <dbReference type="Proteomes" id="UP000176498"/>
    </source>
</evidence>
<accession>A0A1G1XQ82</accession>
<dbReference type="AlphaFoldDB" id="A0A1G1XQ82"/>
<gene>
    <name evidence="2" type="ORF">A2Y82_00430</name>
</gene>
<feature type="transmembrane region" description="Helical" evidence="1">
    <location>
        <begin position="57"/>
        <end position="75"/>
    </location>
</feature>
<feature type="transmembrane region" description="Helical" evidence="1">
    <location>
        <begin position="81"/>
        <end position="99"/>
    </location>
</feature>
<keyword evidence="1" id="KW-0472">Membrane</keyword>
<organism evidence="2 3">
    <name type="scientific">Candidatus Buchananbacteria bacterium RBG_13_36_9</name>
    <dbReference type="NCBI Taxonomy" id="1797530"/>
    <lineage>
        <taxon>Bacteria</taxon>
        <taxon>Candidatus Buchananiibacteriota</taxon>
    </lineage>
</organism>
<proteinExistence type="predicted"/>
<protein>
    <submittedName>
        <fullName evidence="2">Uncharacterized protein</fullName>
    </submittedName>
</protein>
<feature type="transmembrane region" description="Helical" evidence="1">
    <location>
        <begin position="12"/>
        <end position="45"/>
    </location>
</feature>
<comment type="caution">
    <text evidence="2">The sequence shown here is derived from an EMBL/GenBank/DDBJ whole genome shotgun (WGS) entry which is preliminary data.</text>
</comment>
<evidence type="ECO:0000256" key="1">
    <source>
        <dbReference type="SAM" id="Phobius"/>
    </source>
</evidence>
<keyword evidence="1" id="KW-1133">Transmembrane helix</keyword>
<dbReference type="Proteomes" id="UP000176498">
    <property type="component" value="Unassembled WGS sequence"/>
</dbReference>